<dbReference type="Gene3D" id="3.30.70.980">
    <property type="match status" value="2"/>
</dbReference>
<comment type="subcellular location">
    <subcellularLocation>
        <location evidence="6">Cytoplasm</location>
    </subcellularLocation>
</comment>
<dbReference type="NCBIfam" id="TIGR01033">
    <property type="entry name" value="YebC/PmpR family DNA-binding transcriptional regulator"/>
    <property type="match status" value="1"/>
</dbReference>
<dbReference type="GO" id="GO:0005829">
    <property type="term" value="C:cytosol"/>
    <property type="evidence" value="ECO:0007669"/>
    <property type="project" value="TreeGrafter"/>
</dbReference>
<keyword evidence="5 6" id="KW-0804">Transcription</keyword>
<dbReference type="InterPro" id="IPR049083">
    <property type="entry name" value="TACO1_YebC_N"/>
</dbReference>
<dbReference type="HAMAP" id="MF_00693">
    <property type="entry name" value="Transcrip_reg_TACO1"/>
    <property type="match status" value="1"/>
</dbReference>
<dbReference type="PATRIC" id="fig|1440763.5.peg.4293"/>
<protein>
    <recommendedName>
        <fullName evidence="6">Probable transcriptional regulatory protein BJI69_03340</fullName>
    </recommendedName>
</protein>
<dbReference type="InterPro" id="IPR048300">
    <property type="entry name" value="TACO1_YebC-like_2nd/3rd_dom"/>
</dbReference>
<dbReference type="Proteomes" id="UP000182987">
    <property type="component" value="Chromosome"/>
</dbReference>
<evidence type="ECO:0000313" key="8">
    <source>
        <dbReference type="Proteomes" id="UP000182987"/>
    </source>
</evidence>
<dbReference type="GO" id="GO:0003677">
    <property type="term" value="F:DNA binding"/>
    <property type="evidence" value="ECO:0007669"/>
    <property type="project" value="UniProtKB-UniRule"/>
</dbReference>
<dbReference type="PANTHER" id="PTHR12532">
    <property type="entry name" value="TRANSLATIONAL ACTIVATOR OF CYTOCHROME C OXIDASE 1"/>
    <property type="match status" value="1"/>
</dbReference>
<evidence type="ECO:0000256" key="3">
    <source>
        <dbReference type="ARBA" id="ARBA00023015"/>
    </source>
</evidence>
<dbReference type="Pfam" id="PF01709">
    <property type="entry name" value="Transcrip_reg"/>
    <property type="match status" value="1"/>
</dbReference>
<gene>
    <name evidence="7" type="ORF">BJI69_03340</name>
</gene>
<dbReference type="SUPFAM" id="SSF75625">
    <property type="entry name" value="YebC-like"/>
    <property type="match status" value="1"/>
</dbReference>
<dbReference type="OrthoDB" id="9781053at2"/>
<keyword evidence="4 6" id="KW-0238">DNA-binding</keyword>
<dbReference type="Pfam" id="PF20772">
    <property type="entry name" value="TACO1_YebC_N"/>
    <property type="match status" value="1"/>
</dbReference>
<organism evidence="7 8">
    <name type="scientific">Luteibacter rhizovicinus DSM 16549</name>
    <dbReference type="NCBI Taxonomy" id="1440763"/>
    <lineage>
        <taxon>Bacteria</taxon>
        <taxon>Pseudomonadati</taxon>
        <taxon>Pseudomonadota</taxon>
        <taxon>Gammaproteobacteria</taxon>
        <taxon>Lysobacterales</taxon>
        <taxon>Rhodanobacteraceae</taxon>
        <taxon>Luteibacter</taxon>
    </lineage>
</organism>
<dbReference type="GO" id="GO:0006355">
    <property type="term" value="P:regulation of DNA-templated transcription"/>
    <property type="evidence" value="ECO:0007669"/>
    <property type="project" value="UniProtKB-UniRule"/>
</dbReference>
<dbReference type="InterPro" id="IPR002876">
    <property type="entry name" value="Transcrip_reg_TACO1-like"/>
</dbReference>
<keyword evidence="8" id="KW-1185">Reference proteome</keyword>
<evidence type="ECO:0000256" key="2">
    <source>
        <dbReference type="ARBA" id="ARBA00022490"/>
    </source>
</evidence>
<dbReference type="NCBIfam" id="NF009044">
    <property type="entry name" value="PRK12378.1"/>
    <property type="match status" value="1"/>
</dbReference>
<dbReference type="InterPro" id="IPR017856">
    <property type="entry name" value="Integrase-like_N"/>
</dbReference>
<dbReference type="NCBIfam" id="NF001030">
    <property type="entry name" value="PRK00110.1"/>
    <property type="match status" value="1"/>
</dbReference>
<comment type="similarity">
    <text evidence="1 6">Belongs to the TACO1 family.</text>
</comment>
<sequence>MGRGPSIEGRKNAEDAKRAKVFTKLIREITIATRGGVPDPNGNPRLRAAVDKALAANMTRDTIDRAIKRGSGAEGGADMHEIRYEGYGPAGTALIIDCVTDNQTRTVADVRAALTKLGGNLGTTNSVAFQFTRVGQVVVHTGGDADVEAKLEEAAIENNAEDIVIENGIGSVLLVADPIAVEAMRKVLAAAGFEIDGSDVVMRPNGPLVTPTGEVLEHFEKLLTRLNDLDDVDEVYHNAILPSQDAEDA</sequence>
<keyword evidence="2 6" id="KW-0963">Cytoplasm</keyword>
<dbReference type="RefSeq" id="WP_046969626.1">
    <property type="nucleotide sequence ID" value="NZ_CP017480.1"/>
</dbReference>
<reference evidence="8" key="1">
    <citation type="submission" date="2016-09" db="EMBL/GenBank/DDBJ databases">
        <authorList>
            <person name="Lysoe E."/>
        </authorList>
    </citation>
    <scope>NUCLEOTIDE SEQUENCE [LARGE SCALE GENOMIC DNA]</scope>
    <source>
        <strain evidence="8">LJ96T</strain>
    </source>
</reference>
<dbReference type="EMBL" id="CP017480">
    <property type="protein sequence ID" value="APG03034.1"/>
    <property type="molecule type" value="Genomic_DNA"/>
</dbReference>
<evidence type="ECO:0000256" key="5">
    <source>
        <dbReference type="ARBA" id="ARBA00023163"/>
    </source>
</evidence>
<evidence type="ECO:0000256" key="1">
    <source>
        <dbReference type="ARBA" id="ARBA00008724"/>
    </source>
</evidence>
<dbReference type="PANTHER" id="PTHR12532:SF6">
    <property type="entry name" value="TRANSCRIPTIONAL REGULATORY PROTEIN YEBC-RELATED"/>
    <property type="match status" value="1"/>
</dbReference>
<evidence type="ECO:0000256" key="6">
    <source>
        <dbReference type="HAMAP-Rule" id="MF_00693"/>
    </source>
</evidence>
<evidence type="ECO:0000256" key="4">
    <source>
        <dbReference type="ARBA" id="ARBA00023125"/>
    </source>
</evidence>
<proteinExistence type="inferred from homology"/>
<dbReference type="AlphaFoldDB" id="A0A0G9H003"/>
<accession>A0A0G9H003</accession>
<dbReference type="STRING" id="1440763.BJI69_03340"/>
<dbReference type="KEGG" id="lrz:BJI69_03340"/>
<dbReference type="InterPro" id="IPR029072">
    <property type="entry name" value="YebC-like"/>
</dbReference>
<name>A0A0G9H003_9GAMM</name>
<keyword evidence="3 6" id="KW-0805">Transcription regulation</keyword>
<dbReference type="InterPro" id="IPR026564">
    <property type="entry name" value="Transcrip_reg_TACO1-like_dom3"/>
</dbReference>
<evidence type="ECO:0000313" key="7">
    <source>
        <dbReference type="EMBL" id="APG03034.1"/>
    </source>
</evidence>
<dbReference type="Gene3D" id="1.10.10.200">
    <property type="match status" value="1"/>
</dbReference>